<comment type="caution">
    <text evidence="1">The sequence shown here is derived from an EMBL/GenBank/DDBJ whole genome shotgun (WGS) entry which is preliminary data.</text>
</comment>
<dbReference type="EMBL" id="JAQIFT010000012">
    <property type="protein sequence ID" value="MDA3730380.1"/>
    <property type="molecule type" value="Genomic_DNA"/>
</dbReference>
<name>A0AA42DJZ6_9FIRM</name>
<gene>
    <name evidence="1" type="ORF">PBV87_02525</name>
</gene>
<dbReference type="SUPFAM" id="SSF48452">
    <property type="entry name" value="TPR-like"/>
    <property type="match status" value="1"/>
</dbReference>
<organism evidence="1 2">
    <name type="scientific">Holtiella tumoricola</name>
    <dbReference type="NCBI Taxonomy" id="3018743"/>
    <lineage>
        <taxon>Bacteria</taxon>
        <taxon>Bacillati</taxon>
        <taxon>Bacillota</taxon>
        <taxon>Clostridia</taxon>
        <taxon>Lachnospirales</taxon>
        <taxon>Cellulosilyticaceae</taxon>
        <taxon>Holtiella</taxon>
    </lineage>
</organism>
<evidence type="ECO:0000313" key="2">
    <source>
        <dbReference type="Proteomes" id="UP001169242"/>
    </source>
</evidence>
<dbReference type="AlphaFoldDB" id="A0AA42DJZ6"/>
<protein>
    <submittedName>
        <fullName evidence="1">Molecular chaperone DnaJ</fullName>
    </submittedName>
</protein>
<dbReference type="Proteomes" id="UP001169242">
    <property type="component" value="Unassembled WGS sequence"/>
</dbReference>
<keyword evidence="2" id="KW-1185">Reference proteome</keyword>
<dbReference type="InterPro" id="IPR011990">
    <property type="entry name" value="TPR-like_helical_dom_sf"/>
</dbReference>
<accession>A0AA42DJZ6</accession>
<dbReference type="RefSeq" id="WP_053985823.1">
    <property type="nucleotide sequence ID" value="NZ_JAQIFT010000012.1"/>
</dbReference>
<proteinExistence type="predicted"/>
<sequence length="133" mass="15390">MSSTYEEVCTLLSNREFKKAESWLIGHPIKDDKWHFLYSKVLMQKAWFDSAKSHLEKAIALNPSNEGYKKQLASFMARPGRYSDDYYNARRYRRRSGCCCCCCDDDCCHFSCLDLICLDSCCECMGGDLIECI</sequence>
<evidence type="ECO:0000313" key="1">
    <source>
        <dbReference type="EMBL" id="MDA3730380.1"/>
    </source>
</evidence>
<reference evidence="1" key="1">
    <citation type="journal article" date="2023" name="Int. J. Syst. Evol. Microbiol.">
        <title>&lt;i&gt;Holtiella tumoricola&lt;/i&gt; gen. nov. sp. nov., isolated from a human clinical sample.</title>
        <authorList>
            <person name="Allen-Vercoe E."/>
            <person name="Daigneault M.C."/>
            <person name="Vancuren S.J."/>
            <person name="Cochrane K."/>
            <person name="O'Neal L.L."/>
            <person name="Sankaranarayanan K."/>
            <person name="Lawson P.A."/>
        </authorList>
    </citation>
    <scope>NUCLEOTIDE SEQUENCE</scope>
    <source>
        <strain evidence="1">CC70A</strain>
    </source>
</reference>